<dbReference type="InterPro" id="IPR029058">
    <property type="entry name" value="AB_hydrolase_fold"/>
</dbReference>
<dbReference type="InterPro" id="IPR002921">
    <property type="entry name" value="Fungal_lipase-type"/>
</dbReference>
<feature type="domain" description="Fungal lipase-type" evidence="1">
    <location>
        <begin position="202"/>
        <end position="364"/>
    </location>
</feature>
<dbReference type="GO" id="GO:0006629">
    <property type="term" value="P:lipid metabolic process"/>
    <property type="evidence" value="ECO:0007669"/>
    <property type="project" value="InterPro"/>
</dbReference>
<dbReference type="AlphaFoldDB" id="A0A8T3AFM1"/>
<dbReference type="InterPro" id="IPR044819">
    <property type="entry name" value="OBL-like"/>
</dbReference>
<protein>
    <recommendedName>
        <fullName evidence="1">Fungal lipase-type domain-containing protein</fullName>
    </recommendedName>
</protein>
<name>A0A8T3AFM1_DENNO</name>
<evidence type="ECO:0000313" key="2">
    <source>
        <dbReference type="EMBL" id="KAI0494851.1"/>
    </source>
</evidence>
<comment type="caution">
    <text evidence="2">The sequence shown here is derived from an EMBL/GenBank/DDBJ whole genome shotgun (WGS) entry which is preliminary data.</text>
</comment>
<keyword evidence="3" id="KW-1185">Reference proteome</keyword>
<reference evidence="2" key="1">
    <citation type="journal article" date="2022" name="Front. Genet.">
        <title>Chromosome-Scale Assembly of the Dendrobium nobile Genome Provides Insights Into the Molecular Mechanism of the Biosynthesis of the Medicinal Active Ingredient of Dendrobium.</title>
        <authorList>
            <person name="Xu Q."/>
            <person name="Niu S.-C."/>
            <person name="Li K.-L."/>
            <person name="Zheng P.-J."/>
            <person name="Zhang X.-J."/>
            <person name="Jia Y."/>
            <person name="Liu Y."/>
            <person name="Niu Y.-X."/>
            <person name="Yu L.-H."/>
            <person name="Chen D.-F."/>
            <person name="Zhang G.-Q."/>
        </authorList>
    </citation>
    <scope>NUCLEOTIDE SEQUENCE</scope>
    <source>
        <tissue evidence="2">Leaf</tissue>
    </source>
</reference>
<evidence type="ECO:0000259" key="1">
    <source>
        <dbReference type="Pfam" id="PF01764"/>
    </source>
</evidence>
<dbReference type="Pfam" id="PF01764">
    <property type="entry name" value="Lipase_3"/>
    <property type="match status" value="1"/>
</dbReference>
<accession>A0A8T3AFM1</accession>
<organism evidence="2 3">
    <name type="scientific">Dendrobium nobile</name>
    <name type="common">Orchid</name>
    <dbReference type="NCBI Taxonomy" id="94219"/>
    <lineage>
        <taxon>Eukaryota</taxon>
        <taxon>Viridiplantae</taxon>
        <taxon>Streptophyta</taxon>
        <taxon>Embryophyta</taxon>
        <taxon>Tracheophyta</taxon>
        <taxon>Spermatophyta</taxon>
        <taxon>Magnoliopsida</taxon>
        <taxon>Liliopsida</taxon>
        <taxon>Asparagales</taxon>
        <taxon>Orchidaceae</taxon>
        <taxon>Epidendroideae</taxon>
        <taxon>Malaxideae</taxon>
        <taxon>Dendrobiinae</taxon>
        <taxon>Dendrobium</taxon>
    </lineage>
</organism>
<dbReference type="CDD" id="cd00519">
    <property type="entry name" value="Lipase_3"/>
    <property type="match status" value="1"/>
</dbReference>
<dbReference type="Gene3D" id="3.40.50.1820">
    <property type="entry name" value="alpha/beta hydrolase"/>
    <property type="match status" value="1"/>
</dbReference>
<evidence type="ECO:0000313" key="3">
    <source>
        <dbReference type="Proteomes" id="UP000829196"/>
    </source>
</evidence>
<dbReference type="EMBL" id="JAGYWB010000017">
    <property type="protein sequence ID" value="KAI0494851.1"/>
    <property type="molecule type" value="Genomic_DNA"/>
</dbReference>
<gene>
    <name evidence="2" type="ORF">KFK09_024997</name>
</gene>
<sequence length="476" mass="54368">MADTGSFTDYLELRPDKAGLLDLLHVLYSGNVDENESMFGPPGTEIAGMRRRWDIFISLLVQRSLLLLSSPMARFGSAVGFWGNLVPDNGGLLSLFANFMRGEVQIPEKGSDTYRSAIGLIDTRVKLDKSIKSGDPRYQAALAIMAAKLSYENERFIKSTIKNQWKMEFLAYYNCWNDYQEDFTTQAFIMRDKTNSPADLIVVAFRGTEPFDATQWCTDIDFSWYEIPHVGKIHGGFIKALGLQKNGGLPEKLDAHSNNQKPYAYYVVREKLRDELRRNENARYVVTGHSLGGALAVLFPLVLALHGEDLLLERLEGVYTFGQPRVGDEKLGEFAEKYLGDAEGRRRYSRFVYCNDLVPRLPYDDSTLLFKHFGKCLYYNSFYRGTVKDEEPNKNYFSVFTVIPKYFNAMWELVRGFFIGFIEGSDYSEGWTLRLLRLFGLIVPGLPPHSPQDYVNCTRLGNYLPLDTDKHEIKLD</sequence>
<dbReference type="PANTHER" id="PTHR46086:SF4">
    <property type="entry name" value="ALPHA_BETA-HYDROLASES SUPERFAMILY PROTEIN"/>
    <property type="match status" value="1"/>
</dbReference>
<dbReference type="GO" id="GO:0004806">
    <property type="term" value="F:triacylglycerol lipase activity"/>
    <property type="evidence" value="ECO:0007669"/>
    <property type="project" value="InterPro"/>
</dbReference>
<dbReference type="PANTHER" id="PTHR46086">
    <property type="entry name" value="ALPHA/BETA-HYDROLASES SUPERFAMILY PROTEIN"/>
    <property type="match status" value="1"/>
</dbReference>
<proteinExistence type="predicted"/>
<dbReference type="OrthoDB" id="438440at2759"/>
<dbReference type="SUPFAM" id="SSF53474">
    <property type="entry name" value="alpha/beta-Hydrolases"/>
    <property type="match status" value="1"/>
</dbReference>
<dbReference type="Proteomes" id="UP000829196">
    <property type="component" value="Unassembled WGS sequence"/>
</dbReference>
<dbReference type="SMR" id="A0A8T3AFM1"/>